<reference evidence="9" key="1">
    <citation type="submission" date="2020-02" db="EMBL/GenBank/DDBJ databases">
        <authorList>
            <person name="Meier V. D."/>
        </authorList>
    </citation>
    <scope>NUCLEOTIDE SEQUENCE</scope>
    <source>
        <strain evidence="9">AVDCRST_MAG26</strain>
    </source>
</reference>
<name>A0A6J4HDP8_9CHLR</name>
<dbReference type="EMBL" id="CADCTK010000131">
    <property type="protein sequence ID" value="CAA9220414.1"/>
    <property type="molecule type" value="Genomic_DNA"/>
</dbReference>
<dbReference type="Gene3D" id="1.10.3720.10">
    <property type="entry name" value="MetI-like"/>
    <property type="match status" value="1"/>
</dbReference>
<dbReference type="AlphaFoldDB" id="A0A6J4HDP8"/>
<evidence type="ECO:0000256" key="6">
    <source>
        <dbReference type="ARBA" id="ARBA00023136"/>
    </source>
</evidence>
<evidence type="ECO:0000256" key="2">
    <source>
        <dbReference type="ARBA" id="ARBA00022448"/>
    </source>
</evidence>
<keyword evidence="3" id="KW-1003">Cell membrane</keyword>
<gene>
    <name evidence="9" type="ORF">AVDCRST_MAG26-510</name>
</gene>
<feature type="transmembrane region" description="Helical" evidence="7">
    <location>
        <begin position="151"/>
        <end position="172"/>
    </location>
</feature>
<protein>
    <submittedName>
        <fullName evidence="9">ABC alpha-glucoside transporter, inner membrane subunit AglF</fullName>
    </submittedName>
</protein>
<keyword evidence="2 7" id="KW-0813">Transport</keyword>
<accession>A0A6J4HDP8</accession>
<keyword evidence="4 7" id="KW-0812">Transmembrane</keyword>
<sequence>MIQQTREAPRKPVAPPAASGWAPGQFFAALLGLVVVIALLWLGFNYLRGTRTASVITAVVAIIWGVGGVAALFFVSNSMIEALPHKSRNAIRPFLFFLPAISILFLFLTIPTLITLYQSFFNQDSTRFVGLANYIATFTDRSMRESFRNNLIWLFLGTGFCVTLGLLIAVLADRSKFETLAKAIIFMPMAISLVGSSVIWRFIYAYTPPGEPQIGVLNATLTAFGLPPQSWLTLQPWNNLFLVLVMIWGSTGFAMVLFSAALKGVPTDLVEASRVDGATEVQAFFSIIIPYIQGTILTVTTTIAIGTLKIFDVVYVMTGGQYGTSVVGTEFYRQFFTNSNFGYGAAIAIVLFIAISPVMIYNLRQLGKQEGF</sequence>
<evidence type="ECO:0000256" key="4">
    <source>
        <dbReference type="ARBA" id="ARBA00022692"/>
    </source>
</evidence>
<dbReference type="CDD" id="cd06261">
    <property type="entry name" value="TM_PBP2"/>
    <property type="match status" value="1"/>
</dbReference>
<dbReference type="InterPro" id="IPR051393">
    <property type="entry name" value="ABC_transporter_permease"/>
</dbReference>
<feature type="transmembrane region" description="Helical" evidence="7">
    <location>
        <begin position="240"/>
        <end position="262"/>
    </location>
</feature>
<comment type="similarity">
    <text evidence="7">Belongs to the binding-protein-dependent transport system permease family.</text>
</comment>
<evidence type="ECO:0000256" key="1">
    <source>
        <dbReference type="ARBA" id="ARBA00004651"/>
    </source>
</evidence>
<dbReference type="PROSITE" id="PS50928">
    <property type="entry name" value="ABC_TM1"/>
    <property type="match status" value="1"/>
</dbReference>
<proteinExistence type="inferred from homology"/>
<comment type="subcellular location">
    <subcellularLocation>
        <location evidence="1 7">Cell membrane</location>
        <topology evidence="1 7">Multi-pass membrane protein</topology>
    </subcellularLocation>
</comment>
<evidence type="ECO:0000256" key="3">
    <source>
        <dbReference type="ARBA" id="ARBA00022475"/>
    </source>
</evidence>
<feature type="transmembrane region" description="Helical" evidence="7">
    <location>
        <begin position="283"/>
        <end position="308"/>
    </location>
</feature>
<dbReference type="GO" id="GO:0055085">
    <property type="term" value="P:transmembrane transport"/>
    <property type="evidence" value="ECO:0007669"/>
    <property type="project" value="InterPro"/>
</dbReference>
<keyword evidence="5 7" id="KW-1133">Transmembrane helix</keyword>
<dbReference type="SUPFAM" id="SSF161098">
    <property type="entry name" value="MetI-like"/>
    <property type="match status" value="1"/>
</dbReference>
<organism evidence="9">
    <name type="scientific">uncultured Chloroflexia bacterium</name>
    <dbReference type="NCBI Taxonomy" id="1672391"/>
    <lineage>
        <taxon>Bacteria</taxon>
        <taxon>Bacillati</taxon>
        <taxon>Chloroflexota</taxon>
        <taxon>Chloroflexia</taxon>
        <taxon>environmental samples</taxon>
    </lineage>
</organism>
<dbReference type="InterPro" id="IPR000515">
    <property type="entry name" value="MetI-like"/>
</dbReference>
<feature type="transmembrane region" description="Helical" evidence="7">
    <location>
        <begin position="55"/>
        <end position="75"/>
    </location>
</feature>
<keyword evidence="6 7" id="KW-0472">Membrane</keyword>
<dbReference type="PANTHER" id="PTHR30193:SF18">
    <property type="entry name" value="OSMOPROTECTIVE COMPOUNDS UPTAKE PERMEASE PROTEIN GGTC"/>
    <property type="match status" value="1"/>
</dbReference>
<feature type="transmembrane region" description="Helical" evidence="7">
    <location>
        <begin position="95"/>
        <end position="117"/>
    </location>
</feature>
<dbReference type="GO" id="GO:0005886">
    <property type="term" value="C:plasma membrane"/>
    <property type="evidence" value="ECO:0007669"/>
    <property type="project" value="UniProtKB-SubCell"/>
</dbReference>
<dbReference type="PANTHER" id="PTHR30193">
    <property type="entry name" value="ABC TRANSPORTER PERMEASE PROTEIN"/>
    <property type="match status" value="1"/>
</dbReference>
<feature type="domain" description="ABC transmembrane type-1" evidence="8">
    <location>
        <begin position="147"/>
        <end position="364"/>
    </location>
</feature>
<feature type="transmembrane region" description="Helical" evidence="7">
    <location>
        <begin position="21"/>
        <end position="43"/>
    </location>
</feature>
<evidence type="ECO:0000256" key="5">
    <source>
        <dbReference type="ARBA" id="ARBA00022989"/>
    </source>
</evidence>
<dbReference type="InterPro" id="IPR035906">
    <property type="entry name" value="MetI-like_sf"/>
</dbReference>
<evidence type="ECO:0000259" key="8">
    <source>
        <dbReference type="PROSITE" id="PS50928"/>
    </source>
</evidence>
<feature type="transmembrane region" description="Helical" evidence="7">
    <location>
        <begin position="184"/>
        <end position="203"/>
    </location>
</feature>
<evidence type="ECO:0000256" key="7">
    <source>
        <dbReference type="RuleBase" id="RU363032"/>
    </source>
</evidence>
<evidence type="ECO:0000313" key="9">
    <source>
        <dbReference type="EMBL" id="CAA9220414.1"/>
    </source>
</evidence>
<dbReference type="Pfam" id="PF00528">
    <property type="entry name" value="BPD_transp_1"/>
    <property type="match status" value="1"/>
</dbReference>
<feature type="transmembrane region" description="Helical" evidence="7">
    <location>
        <begin position="341"/>
        <end position="363"/>
    </location>
</feature>